<protein>
    <submittedName>
        <fullName evidence="2">Uncharacterized protein</fullName>
    </submittedName>
</protein>
<dbReference type="EMBL" id="JBHTIF010000001">
    <property type="protein sequence ID" value="MFD0725661.1"/>
    <property type="molecule type" value="Genomic_DNA"/>
</dbReference>
<dbReference type="Proteomes" id="UP001597110">
    <property type="component" value="Unassembled WGS sequence"/>
</dbReference>
<keyword evidence="1" id="KW-1133">Transmembrane helix</keyword>
<evidence type="ECO:0000313" key="3">
    <source>
        <dbReference type="Proteomes" id="UP001597110"/>
    </source>
</evidence>
<sequence>MSSTRSSNRAAKLEQIARVVLGAALAAAVIWAMAEGGMPWSATGAP</sequence>
<feature type="transmembrane region" description="Helical" evidence="1">
    <location>
        <begin position="16"/>
        <end position="34"/>
    </location>
</feature>
<gene>
    <name evidence="2" type="ORF">ACFQ0E_08615</name>
</gene>
<evidence type="ECO:0000313" key="2">
    <source>
        <dbReference type="EMBL" id="MFD0725661.1"/>
    </source>
</evidence>
<dbReference type="RefSeq" id="WP_386823249.1">
    <property type="nucleotide sequence ID" value="NZ_JBHTIF010000001.1"/>
</dbReference>
<keyword evidence="1" id="KW-0472">Membrane</keyword>
<keyword evidence="3" id="KW-1185">Reference proteome</keyword>
<comment type="caution">
    <text evidence="2">The sequence shown here is derived from an EMBL/GenBank/DDBJ whole genome shotgun (WGS) entry which is preliminary data.</text>
</comment>
<proteinExistence type="predicted"/>
<accession>A0ABW2YDD7</accession>
<organism evidence="2 3">
    <name type="scientific">Lysobacter brunescens</name>
    <dbReference type="NCBI Taxonomy" id="262323"/>
    <lineage>
        <taxon>Bacteria</taxon>
        <taxon>Pseudomonadati</taxon>
        <taxon>Pseudomonadota</taxon>
        <taxon>Gammaproteobacteria</taxon>
        <taxon>Lysobacterales</taxon>
        <taxon>Lysobacteraceae</taxon>
        <taxon>Lysobacter</taxon>
    </lineage>
</organism>
<keyword evidence="1" id="KW-0812">Transmembrane</keyword>
<name>A0ABW2YDD7_9GAMM</name>
<evidence type="ECO:0000256" key="1">
    <source>
        <dbReference type="SAM" id="Phobius"/>
    </source>
</evidence>
<reference evidence="3" key="1">
    <citation type="journal article" date="2019" name="Int. J. Syst. Evol. Microbiol.">
        <title>The Global Catalogue of Microorganisms (GCM) 10K type strain sequencing project: providing services to taxonomists for standard genome sequencing and annotation.</title>
        <authorList>
            <consortium name="The Broad Institute Genomics Platform"/>
            <consortium name="The Broad Institute Genome Sequencing Center for Infectious Disease"/>
            <person name="Wu L."/>
            <person name="Ma J."/>
        </authorList>
    </citation>
    <scope>NUCLEOTIDE SEQUENCE [LARGE SCALE GENOMIC DNA]</scope>
    <source>
        <strain evidence="3">CCUG 55585</strain>
    </source>
</reference>